<evidence type="ECO:0008006" key="6">
    <source>
        <dbReference type="Google" id="ProtNLM"/>
    </source>
</evidence>
<feature type="chain" id="PRO_5036362180" description="Nose resistant to fluoxetine protein 6" evidence="2">
    <location>
        <begin position="17"/>
        <end position="167"/>
    </location>
</feature>
<keyword evidence="1" id="KW-1133">Transmembrane helix</keyword>
<keyword evidence="1" id="KW-0812">Transmembrane</keyword>
<keyword evidence="1" id="KW-0472">Membrane</keyword>
<evidence type="ECO:0000256" key="2">
    <source>
        <dbReference type="SAM" id="SignalP"/>
    </source>
</evidence>
<proteinExistence type="predicted"/>
<reference evidence="4 5" key="1">
    <citation type="journal article" date="2019" name="Sci. Rep.">
        <title>Orb-weaving spider Araneus ventricosus genome elucidates the spidroin gene catalogue.</title>
        <authorList>
            <person name="Kono N."/>
            <person name="Nakamura H."/>
            <person name="Ohtoshi R."/>
            <person name="Moran D.A.P."/>
            <person name="Shinohara A."/>
            <person name="Yoshida Y."/>
            <person name="Fujiwara M."/>
            <person name="Mori M."/>
            <person name="Tomita M."/>
            <person name="Arakawa K."/>
        </authorList>
    </citation>
    <scope>NUCLEOTIDE SEQUENCE [LARGE SCALE GENOMIC DNA]</scope>
</reference>
<feature type="non-terminal residue" evidence="4">
    <location>
        <position position="167"/>
    </location>
</feature>
<dbReference type="Proteomes" id="UP000499080">
    <property type="component" value="Unassembled WGS sequence"/>
</dbReference>
<feature type="transmembrane region" description="Helical" evidence="1">
    <location>
        <begin position="138"/>
        <end position="156"/>
    </location>
</feature>
<feature type="transmembrane region" description="Helical" evidence="1">
    <location>
        <begin position="55"/>
        <end position="75"/>
    </location>
</feature>
<dbReference type="PANTHER" id="PTHR11161:SF0">
    <property type="entry name" value="O-ACYLTRANSFERASE LIKE PROTEIN"/>
    <property type="match status" value="1"/>
</dbReference>
<dbReference type="AlphaFoldDB" id="A0A4Y2U7R5"/>
<dbReference type="EMBL" id="BGPR01034417">
    <property type="protein sequence ID" value="GBO08784.1"/>
    <property type="molecule type" value="Genomic_DNA"/>
</dbReference>
<keyword evidence="5" id="KW-1185">Reference proteome</keyword>
<evidence type="ECO:0000313" key="5">
    <source>
        <dbReference type="Proteomes" id="UP000499080"/>
    </source>
</evidence>
<feature type="transmembrane region" description="Helical" evidence="1">
    <location>
        <begin position="82"/>
        <end position="100"/>
    </location>
</feature>
<dbReference type="EMBL" id="BGPR01034456">
    <property type="protein sequence ID" value="GBO08848.1"/>
    <property type="molecule type" value="Genomic_DNA"/>
</dbReference>
<evidence type="ECO:0000256" key="1">
    <source>
        <dbReference type="SAM" id="Phobius"/>
    </source>
</evidence>
<gene>
    <name evidence="4" type="ORF">AVEN_211693_1</name>
    <name evidence="3" type="ORF">AVEN_242825_1</name>
</gene>
<name>A0A4Y2U7R5_ARAVE</name>
<sequence>MIVLGFYTTLLCYTGSGPIWPEYATNPVCKENWWRYLLYINNFELSVKSCMLWCWHLAAEMQVYVLSPIFLLSLLRWQRFGYCLASITIFLSGLSCFLITTEYNLIYCSFVQLDLYIGDLESFLDRIWMYIDSLYYKPYTRISPYLIGVLLGYHFYGKNFKDIRNRW</sequence>
<evidence type="ECO:0000313" key="4">
    <source>
        <dbReference type="EMBL" id="GBO08848.1"/>
    </source>
</evidence>
<comment type="caution">
    <text evidence="4">The sequence shown here is derived from an EMBL/GenBank/DDBJ whole genome shotgun (WGS) entry which is preliminary data.</text>
</comment>
<feature type="signal peptide" evidence="2">
    <location>
        <begin position="1"/>
        <end position="16"/>
    </location>
</feature>
<keyword evidence="2" id="KW-0732">Signal</keyword>
<accession>A0A4Y2U7R5</accession>
<protein>
    <recommendedName>
        <fullName evidence="6">Nose resistant to fluoxetine protein 6</fullName>
    </recommendedName>
</protein>
<organism evidence="4 5">
    <name type="scientific">Araneus ventricosus</name>
    <name type="common">Orbweaver spider</name>
    <name type="synonym">Epeira ventricosa</name>
    <dbReference type="NCBI Taxonomy" id="182803"/>
    <lineage>
        <taxon>Eukaryota</taxon>
        <taxon>Metazoa</taxon>
        <taxon>Ecdysozoa</taxon>
        <taxon>Arthropoda</taxon>
        <taxon>Chelicerata</taxon>
        <taxon>Arachnida</taxon>
        <taxon>Araneae</taxon>
        <taxon>Araneomorphae</taxon>
        <taxon>Entelegynae</taxon>
        <taxon>Araneoidea</taxon>
        <taxon>Araneidae</taxon>
        <taxon>Araneus</taxon>
    </lineage>
</organism>
<evidence type="ECO:0000313" key="3">
    <source>
        <dbReference type="EMBL" id="GBO08784.1"/>
    </source>
</evidence>
<dbReference type="PANTHER" id="PTHR11161">
    <property type="entry name" value="O-ACYLTRANSFERASE"/>
    <property type="match status" value="1"/>
</dbReference>
<dbReference type="InterPro" id="IPR052728">
    <property type="entry name" value="O2_lipid_transport_reg"/>
</dbReference>
<dbReference type="OrthoDB" id="10265389at2759"/>